<evidence type="ECO:0000313" key="3">
    <source>
        <dbReference type="EMBL" id="PPE04615.1"/>
    </source>
</evidence>
<dbReference type="InterPro" id="IPR013603">
    <property type="entry name" value="TRASH_TR_C_prok"/>
</dbReference>
<organism evidence="4 5">
    <name type="scientific">Entomoplasma ellychniae</name>
    <dbReference type="NCBI Taxonomy" id="2114"/>
    <lineage>
        <taxon>Bacteria</taxon>
        <taxon>Bacillati</taxon>
        <taxon>Mycoplasmatota</taxon>
        <taxon>Mollicutes</taxon>
        <taxon>Entomoplasmatales</taxon>
        <taxon>Entomoplasmataceae</taxon>
        <taxon>Entomoplasma</taxon>
    </lineage>
</organism>
<keyword evidence="5" id="KW-1185">Reference proteome</keyword>
<name>A0A8E2QVY6_9MOLU</name>
<gene>
    <name evidence="2" type="ORF">EELLY_v1c00270</name>
    <name evidence="3" type="ORF">EELLY_v1c02950</name>
    <name evidence="4" type="ORF">EELLY_v1c03660</name>
</gene>
<dbReference type="Proteomes" id="UP000239010">
    <property type="component" value="Unassembled WGS sequence"/>
</dbReference>
<reference evidence="4 5" key="1">
    <citation type="submission" date="2017-11" db="EMBL/GenBank/DDBJ databases">
        <title>Genome sequence of Entomoplasma ellychniae ELCN-1 (ATCC 43707).</title>
        <authorList>
            <person name="Lo W.-S."/>
            <person name="Gasparich G.E."/>
            <person name="Kuo C.-H."/>
        </authorList>
    </citation>
    <scope>NUCLEOTIDE SEQUENCE [LARGE SCALE GENOMIC DNA]</scope>
    <source>
        <strain evidence="4 5">ELCN-1</strain>
    </source>
</reference>
<evidence type="ECO:0000259" key="1">
    <source>
        <dbReference type="Pfam" id="PF08394"/>
    </source>
</evidence>
<accession>A0A8E2QVY6</accession>
<sequence length="52" mass="6165">MSDTEKIIICDQCGKEKRVNKPSVWTINNNVYYFCTKTCNTNWIVEIFENDD</sequence>
<dbReference type="Pfam" id="PF08394">
    <property type="entry name" value="Arc_trans_TRASH"/>
    <property type="match status" value="1"/>
</dbReference>
<dbReference type="RefSeq" id="WP_146063613.1">
    <property type="nucleotide sequence ID" value="NZ_PHND01000001.1"/>
</dbReference>
<comment type="caution">
    <text evidence="4">The sequence shown here is derived from an EMBL/GenBank/DDBJ whole genome shotgun (WGS) entry which is preliminary data.</text>
</comment>
<dbReference type="EMBL" id="PHND01000001">
    <property type="protein sequence ID" value="PPE04353.1"/>
    <property type="molecule type" value="Genomic_DNA"/>
</dbReference>
<evidence type="ECO:0000313" key="5">
    <source>
        <dbReference type="Proteomes" id="UP000239010"/>
    </source>
</evidence>
<dbReference type="AlphaFoldDB" id="A0A8E2QVY6"/>
<evidence type="ECO:0000313" key="2">
    <source>
        <dbReference type="EMBL" id="PPE04353.1"/>
    </source>
</evidence>
<feature type="domain" description="TRASH transcription regulator C-terminal prokaryotic" evidence="1">
    <location>
        <begin position="9"/>
        <end position="42"/>
    </location>
</feature>
<dbReference type="EMBL" id="PHND01000001">
    <property type="protein sequence ID" value="PPE04615.1"/>
    <property type="molecule type" value="Genomic_DNA"/>
</dbReference>
<evidence type="ECO:0000313" key="4">
    <source>
        <dbReference type="EMBL" id="PPE04686.1"/>
    </source>
</evidence>
<protein>
    <recommendedName>
        <fullName evidence="1">TRASH transcription regulator C-terminal prokaryotic domain-containing protein</fullName>
    </recommendedName>
</protein>
<dbReference type="EMBL" id="PHND01000001">
    <property type="protein sequence ID" value="PPE04686.1"/>
    <property type="molecule type" value="Genomic_DNA"/>
</dbReference>
<proteinExistence type="predicted"/>